<sequence>MNMIRQVSWLSALLLLTGLLSGCATEKRVTRVDTGVTTDLSGRWNDTDSKQVAEKMISEMLSRPWLGNFTSQQTRQPVVIVGTVENLSHEHINTQTFISDLEREMTNSQKVTFVADKSDRQEVREERLDQASHSRQDTQKAPGREIGADYIMKGRISTIQDEAEGTKAIFYQVDLELVSLADNTKSWYGQHKIKKVIERKRTIF</sequence>
<keyword evidence="2" id="KW-0732">Signal</keyword>
<evidence type="ECO:0000256" key="1">
    <source>
        <dbReference type="SAM" id="MobiDB-lite"/>
    </source>
</evidence>
<proteinExistence type="predicted"/>
<reference evidence="3 4" key="1">
    <citation type="journal article" date="2023" name="ISME J.">
        <title>Cultivation and genomic characterization of novel and ubiquitous marine nitrite-oxidizing bacteria from the Nitrospirales.</title>
        <authorList>
            <person name="Mueller A.J."/>
            <person name="Daebeler A."/>
            <person name="Herbold C.W."/>
            <person name="Kirkegaard R.H."/>
            <person name="Daims H."/>
        </authorList>
    </citation>
    <scope>NUCLEOTIDE SEQUENCE [LARGE SCALE GENOMIC DNA]</scope>
    <source>
        <strain evidence="3 4">EB</strain>
    </source>
</reference>
<feature type="signal peptide" evidence="2">
    <location>
        <begin position="1"/>
        <end position="24"/>
    </location>
</feature>
<comment type="caution">
    <text evidence="3">The sequence shown here is derived from an EMBL/GenBank/DDBJ whole genome shotgun (WGS) entry which is preliminary data.</text>
</comment>
<evidence type="ECO:0000313" key="4">
    <source>
        <dbReference type="Proteomes" id="UP001250932"/>
    </source>
</evidence>
<feature type="compositionally biased region" description="Basic and acidic residues" evidence="1">
    <location>
        <begin position="116"/>
        <end position="142"/>
    </location>
</feature>
<dbReference type="Gene3D" id="3.40.50.10610">
    <property type="entry name" value="ABC-type transport auxiliary lipoprotein component"/>
    <property type="match status" value="1"/>
</dbReference>
<dbReference type="InterPro" id="IPR014094">
    <property type="entry name" value="LpoB"/>
</dbReference>
<evidence type="ECO:0000256" key="2">
    <source>
        <dbReference type="SAM" id="SignalP"/>
    </source>
</evidence>
<accession>A0ABU3KBT9</accession>
<gene>
    <name evidence="3" type="ORF">PPG34_16610</name>
</gene>
<dbReference type="Proteomes" id="UP001250932">
    <property type="component" value="Unassembled WGS sequence"/>
</dbReference>
<feature type="chain" id="PRO_5045096400" evidence="2">
    <location>
        <begin position="25"/>
        <end position="204"/>
    </location>
</feature>
<dbReference type="EMBL" id="JAQOUE010000002">
    <property type="protein sequence ID" value="MDT7043975.1"/>
    <property type="molecule type" value="Genomic_DNA"/>
</dbReference>
<dbReference type="PROSITE" id="PS51257">
    <property type="entry name" value="PROKAR_LIPOPROTEIN"/>
    <property type="match status" value="1"/>
</dbReference>
<organism evidence="3 4">
    <name type="scientific">Candidatus Nitronereus thalassa</name>
    <dbReference type="NCBI Taxonomy" id="3020898"/>
    <lineage>
        <taxon>Bacteria</taxon>
        <taxon>Pseudomonadati</taxon>
        <taxon>Nitrospirota</taxon>
        <taxon>Nitrospiria</taxon>
        <taxon>Nitrospirales</taxon>
        <taxon>Nitrospiraceae</taxon>
        <taxon>Candidatus Nitronereus</taxon>
    </lineage>
</organism>
<feature type="region of interest" description="Disordered" evidence="1">
    <location>
        <begin position="115"/>
        <end position="142"/>
    </location>
</feature>
<protein>
    <submittedName>
        <fullName evidence="3">Penicillin-binding protein activator LpoB</fullName>
    </submittedName>
</protein>
<name>A0ABU3KBT9_9BACT</name>
<dbReference type="Pfam" id="PF13036">
    <property type="entry name" value="LpoB"/>
    <property type="match status" value="1"/>
</dbReference>
<keyword evidence="4" id="KW-1185">Reference proteome</keyword>
<evidence type="ECO:0000313" key="3">
    <source>
        <dbReference type="EMBL" id="MDT7043975.1"/>
    </source>
</evidence>
<dbReference type="RefSeq" id="WP_313834561.1">
    <property type="nucleotide sequence ID" value="NZ_JAQOUE010000002.1"/>
</dbReference>